<dbReference type="Proteomes" id="UP001152795">
    <property type="component" value="Unassembled WGS sequence"/>
</dbReference>
<proteinExistence type="predicted"/>
<protein>
    <submittedName>
        <fullName evidence="1">Uncharacterized protein</fullName>
    </submittedName>
</protein>
<comment type="caution">
    <text evidence="1">The sequence shown here is derived from an EMBL/GenBank/DDBJ whole genome shotgun (WGS) entry which is preliminary data.</text>
</comment>
<dbReference type="AlphaFoldDB" id="A0A6S7I6N3"/>
<gene>
    <name evidence="1" type="ORF">PACLA_8A024192</name>
</gene>
<accession>A0A6S7I6N3</accession>
<keyword evidence="2" id="KW-1185">Reference proteome</keyword>
<name>A0A6S7I6N3_PARCT</name>
<dbReference type="EMBL" id="CACRXK020008288">
    <property type="protein sequence ID" value="CAB4014405.1"/>
    <property type="molecule type" value="Genomic_DNA"/>
</dbReference>
<evidence type="ECO:0000313" key="2">
    <source>
        <dbReference type="Proteomes" id="UP001152795"/>
    </source>
</evidence>
<sequence>MKSFPRKNPDEVHHKNGININQLINLTGSNESMANLVKLNTFAERTPELTAELFEPLMEREHLEAHDYCASAYVRHLRQFDNVYRIDFLKLPIKSIKKSNRFRCRL</sequence>
<organism evidence="1 2">
    <name type="scientific">Paramuricea clavata</name>
    <name type="common">Red gorgonian</name>
    <name type="synonym">Violescent sea-whip</name>
    <dbReference type="NCBI Taxonomy" id="317549"/>
    <lineage>
        <taxon>Eukaryota</taxon>
        <taxon>Metazoa</taxon>
        <taxon>Cnidaria</taxon>
        <taxon>Anthozoa</taxon>
        <taxon>Octocorallia</taxon>
        <taxon>Malacalcyonacea</taxon>
        <taxon>Plexauridae</taxon>
        <taxon>Paramuricea</taxon>
    </lineage>
</organism>
<reference evidence="1" key="1">
    <citation type="submission" date="2020-04" db="EMBL/GenBank/DDBJ databases">
        <authorList>
            <person name="Alioto T."/>
            <person name="Alioto T."/>
            <person name="Gomez Garrido J."/>
        </authorList>
    </citation>
    <scope>NUCLEOTIDE SEQUENCE</scope>
    <source>
        <strain evidence="1">A484AB</strain>
    </source>
</reference>
<evidence type="ECO:0000313" key="1">
    <source>
        <dbReference type="EMBL" id="CAB4014405.1"/>
    </source>
</evidence>